<feature type="non-terminal residue" evidence="1">
    <location>
        <position position="1"/>
    </location>
</feature>
<evidence type="ECO:0000313" key="1">
    <source>
        <dbReference type="EMBL" id="TFK65705.1"/>
    </source>
</evidence>
<accession>A0ACD3AJS4</accession>
<proteinExistence type="predicted"/>
<protein>
    <submittedName>
        <fullName evidence="1">Uncharacterized protein</fullName>
    </submittedName>
</protein>
<keyword evidence="2" id="KW-1185">Reference proteome</keyword>
<organism evidence="1 2">
    <name type="scientific">Pluteus cervinus</name>
    <dbReference type="NCBI Taxonomy" id="181527"/>
    <lineage>
        <taxon>Eukaryota</taxon>
        <taxon>Fungi</taxon>
        <taxon>Dikarya</taxon>
        <taxon>Basidiomycota</taxon>
        <taxon>Agaricomycotina</taxon>
        <taxon>Agaricomycetes</taxon>
        <taxon>Agaricomycetidae</taxon>
        <taxon>Agaricales</taxon>
        <taxon>Pluteineae</taxon>
        <taxon>Pluteaceae</taxon>
        <taxon>Pluteus</taxon>
    </lineage>
</organism>
<dbReference type="EMBL" id="ML208428">
    <property type="protein sequence ID" value="TFK65705.1"/>
    <property type="molecule type" value="Genomic_DNA"/>
</dbReference>
<gene>
    <name evidence="1" type="ORF">BDN72DRAFT_751085</name>
</gene>
<dbReference type="Proteomes" id="UP000308600">
    <property type="component" value="Unassembled WGS sequence"/>
</dbReference>
<name>A0ACD3AJS4_9AGAR</name>
<feature type="non-terminal residue" evidence="1">
    <location>
        <position position="137"/>
    </location>
</feature>
<evidence type="ECO:0000313" key="2">
    <source>
        <dbReference type="Proteomes" id="UP000308600"/>
    </source>
</evidence>
<sequence>KVEAEISRQENQIRLLRGLRNTLLPISSIPNEILSKIFLECHEVDLESNSNFDIPGDDRSLDSPGKTRLILSWVSSHWRAVALSYSELWSLATGGNQEYIEECIARSKDLDLSFVLRNPRRQLLQICLAQLPRLASL</sequence>
<reference evidence="1 2" key="1">
    <citation type="journal article" date="2019" name="Nat. Ecol. Evol.">
        <title>Megaphylogeny resolves global patterns of mushroom evolution.</title>
        <authorList>
            <person name="Varga T."/>
            <person name="Krizsan K."/>
            <person name="Foldi C."/>
            <person name="Dima B."/>
            <person name="Sanchez-Garcia M."/>
            <person name="Sanchez-Ramirez S."/>
            <person name="Szollosi G.J."/>
            <person name="Szarkandi J.G."/>
            <person name="Papp V."/>
            <person name="Albert L."/>
            <person name="Andreopoulos W."/>
            <person name="Angelini C."/>
            <person name="Antonin V."/>
            <person name="Barry K.W."/>
            <person name="Bougher N.L."/>
            <person name="Buchanan P."/>
            <person name="Buyck B."/>
            <person name="Bense V."/>
            <person name="Catcheside P."/>
            <person name="Chovatia M."/>
            <person name="Cooper J."/>
            <person name="Damon W."/>
            <person name="Desjardin D."/>
            <person name="Finy P."/>
            <person name="Geml J."/>
            <person name="Haridas S."/>
            <person name="Hughes K."/>
            <person name="Justo A."/>
            <person name="Karasinski D."/>
            <person name="Kautmanova I."/>
            <person name="Kiss B."/>
            <person name="Kocsube S."/>
            <person name="Kotiranta H."/>
            <person name="LaButti K.M."/>
            <person name="Lechner B.E."/>
            <person name="Liimatainen K."/>
            <person name="Lipzen A."/>
            <person name="Lukacs Z."/>
            <person name="Mihaltcheva S."/>
            <person name="Morgado L.N."/>
            <person name="Niskanen T."/>
            <person name="Noordeloos M.E."/>
            <person name="Ohm R.A."/>
            <person name="Ortiz-Santana B."/>
            <person name="Ovrebo C."/>
            <person name="Racz N."/>
            <person name="Riley R."/>
            <person name="Savchenko A."/>
            <person name="Shiryaev A."/>
            <person name="Soop K."/>
            <person name="Spirin V."/>
            <person name="Szebenyi C."/>
            <person name="Tomsovsky M."/>
            <person name="Tulloss R.E."/>
            <person name="Uehling J."/>
            <person name="Grigoriev I.V."/>
            <person name="Vagvolgyi C."/>
            <person name="Papp T."/>
            <person name="Martin F.M."/>
            <person name="Miettinen O."/>
            <person name="Hibbett D.S."/>
            <person name="Nagy L.G."/>
        </authorList>
    </citation>
    <scope>NUCLEOTIDE SEQUENCE [LARGE SCALE GENOMIC DNA]</scope>
    <source>
        <strain evidence="1 2">NL-1719</strain>
    </source>
</reference>